<organism evidence="1">
    <name type="scientific">marine sediment metagenome</name>
    <dbReference type="NCBI Taxonomy" id="412755"/>
    <lineage>
        <taxon>unclassified sequences</taxon>
        <taxon>metagenomes</taxon>
        <taxon>ecological metagenomes</taxon>
    </lineage>
</organism>
<dbReference type="Pfam" id="PF17963">
    <property type="entry name" value="Big_9"/>
    <property type="match status" value="1"/>
</dbReference>
<dbReference type="Gene3D" id="2.60.40.10">
    <property type="entry name" value="Immunoglobulins"/>
    <property type="match status" value="1"/>
</dbReference>
<dbReference type="AlphaFoldDB" id="X0UK37"/>
<feature type="non-terminal residue" evidence="1">
    <location>
        <position position="183"/>
    </location>
</feature>
<gene>
    <name evidence="1" type="ORF">S01H1_18704</name>
</gene>
<reference evidence="1" key="1">
    <citation type="journal article" date="2014" name="Front. Microbiol.">
        <title>High frequency of phylogenetically diverse reductive dehalogenase-homologous genes in deep subseafloor sedimentary metagenomes.</title>
        <authorList>
            <person name="Kawai M."/>
            <person name="Futagami T."/>
            <person name="Toyoda A."/>
            <person name="Takaki Y."/>
            <person name="Nishi S."/>
            <person name="Hori S."/>
            <person name="Arai W."/>
            <person name="Tsubouchi T."/>
            <person name="Morono Y."/>
            <person name="Uchiyama I."/>
            <person name="Ito T."/>
            <person name="Fujiyama A."/>
            <person name="Inagaki F."/>
            <person name="Takami H."/>
        </authorList>
    </citation>
    <scope>NUCLEOTIDE SEQUENCE</scope>
    <source>
        <strain evidence="1">Expedition CK06-06</strain>
    </source>
</reference>
<accession>X0UK37</accession>
<dbReference type="EMBL" id="BARS01010024">
    <property type="protein sequence ID" value="GAF88860.1"/>
    <property type="molecule type" value="Genomic_DNA"/>
</dbReference>
<protein>
    <recommendedName>
        <fullName evidence="2">RapA2 cadherin-like domain-containing protein</fullName>
    </recommendedName>
</protein>
<sequence length="183" mass="20019">MDWFGDYHLPSNRSRHSVYDEDAATFTVTAVNDTPVVSDIPDQTIPEGSSFTTINLDDYVSDVDHADSDMVWTYSGNTELTVDITDRVATINPPDADWSGSESITFRATDPGSLYDEDGATFTVTAVNDTPVVSDIPDETIPEGSSFATINLDDYVSDVDHADSELVWSYSGNTELTVDITNR</sequence>
<dbReference type="InterPro" id="IPR013783">
    <property type="entry name" value="Ig-like_fold"/>
</dbReference>
<name>X0UK37_9ZZZZ</name>
<evidence type="ECO:0008006" key="2">
    <source>
        <dbReference type="Google" id="ProtNLM"/>
    </source>
</evidence>
<comment type="caution">
    <text evidence="1">The sequence shown here is derived from an EMBL/GenBank/DDBJ whole genome shotgun (WGS) entry which is preliminary data.</text>
</comment>
<proteinExistence type="predicted"/>
<evidence type="ECO:0000313" key="1">
    <source>
        <dbReference type="EMBL" id="GAF88860.1"/>
    </source>
</evidence>